<feature type="transmembrane region" description="Helical" evidence="19">
    <location>
        <begin position="16"/>
        <end position="37"/>
    </location>
</feature>
<feature type="domain" description="UBA" evidence="20">
    <location>
        <begin position="143"/>
        <end position="177"/>
    </location>
</feature>
<evidence type="ECO:0000256" key="18">
    <source>
        <dbReference type="SAM" id="MobiDB-lite"/>
    </source>
</evidence>
<dbReference type="GO" id="GO:0005886">
    <property type="term" value="C:plasma membrane"/>
    <property type="evidence" value="ECO:0007669"/>
    <property type="project" value="UniProtKB-SubCell"/>
</dbReference>
<dbReference type="SMART" id="SM00165">
    <property type="entry name" value="UBA"/>
    <property type="match status" value="1"/>
</dbReference>
<comment type="cofactor">
    <cofactor evidence="1">
        <name>Ca(2+)</name>
        <dbReference type="ChEBI" id="CHEBI:29108"/>
    </cofactor>
</comment>
<evidence type="ECO:0000256" key="11">
    <source>
        <dbReference type="ARBA" id="ARBA00022963"/>
    </source>
</evidence>
<name>A0A7S4Q497_9DINO</name>
<evidence type="ECO:0000256" key="14">
    <source>
        <dbReference type="ARBA" id="ARBA00023136"/>
    </source>
</evidence>
<dbReference type="SUPFAM" id="SSF57903">
    <property type="entry name" value="FYVE/PHD zinc finger"/>
    <property type="match status" value="1"/>
</dbReference>
<gene>
    <name evidence="22" type="ORF">AMON00008_LOCUS11450</name>
</gene>
<evidence type="ECO:0000256" key="4">
    <source>
        <dbReference type="ARBA" id="ARBA00022553"/>
    </source>
</evidence>
<feature type="region of interest" description="Disordered" evidence="18">
    <location>
        <begin position="243"/>
        <end position="273"/>
    </location>
</feature>
<keyword evidence="4" id="KW-0597">Phosphoprotein</keyword>
<evidence type="ECO:0000256" key="9">
    <source>
        <dbReference type="ARBA" id="ARBA00022833"/>
    </source>
</evidence>
<evidence type="ECO:0000256" key="2">
    <source>
        <dbReference type="ARBA" id="ARBA00004651"/>
    </source>
</evidence>
<dbReference type="SMART" id="SM00064">
    <property type="entry name" value="FYVE"/>
    <property type="match status" value="1"/>
</dbReference>
<dbReference type="PROSITE" id="PS50030">
    <property type="entry name" value="UBA"/>
    <property type="match status" value="1"/>
</dbReference>
<dbReference type="CDD" id="cd00519">
    <property type="entry name" value="Lipase_3"/>
    <property type="match status" value="1"/>
</dbReference>
<dbReference type="InterPro" id="IPR000306">
    <property type="entry name" value="Znf_FYVE"/>
</dbReference>
<dbReference type="EC" id="3.1.1.116" evidence="16"/>
<dbReference type="GO" id="GO:0016042">
    <property type="term" value="P:lipid catabolic process"/>
    <property type="evidence" value="ECO:0007669"/>
    <property type="project" value="UniProtKB-KW"/>
</dbReference>
<organism evidence="22">
    <name type="scientific">Alexandrium monilatum</name>
    <dbReference type="NCBI Taxonomy" id="311494"/>
    <lineage>
        <taxon>Eukaryota</taxon>
        <taxon>Sar</taxon>
        <taxon>Alveolata</taxon>
        <taxon>Dinophyceae</taxon>
        <taxon>Gonyaulacales</taxon>
        <taxon>Pyrocystaceae</taxon>
        <taxon>Alexandrium</taxon>
    </lineage>
</organism>
<dbReference type="PANTHER" id="PTHR45792:SF8">
    <property type="entry name" value="DIACYLGLYCEROL LIPASE-ALPHA"/>
    <property type="match status" value="1"/>
</dbReference>
<comment type="subcellular location">
    <subcellularLocation>
        <location evidence="2">Cell membrane</location>
        <topology evidence="2">Multi-pass membrane protein</topology>
    </subcellularLocation>
</comment>
<keyword evidence="11" id="KW-0442">Lipid degradation</keyword>
<dbReference type="SUPFAM" id="SSF53474">
    <property type="entry name" value="alpha/beta-Hydrolases"/>
    <property type="match status" value="1"/>
</dbReference>
<accession>A0A7S4Q497</accession>
<keyword evidence="8" id="KW-0378">Hydrolase</keyword>
<keyword evidence="10" id="KW-0106">Calcium</keyword>
<feature type="domain" description="FYVE-type" evidence="21">
    <location>
        <begin position="356"/>
        <end position="426"/>
    </location>
</feature>
<evidence type="ECO:0000256" key="1">
    <source>
        <dbReference type="ARBA" id="ARBA00001913"/>
    </source>
</evidence>
<dbReference type="InterPro" id="IPR052214">
    <property type="entry name" value="DAG_Lipase-Related"/>
</dbReference>
<evidence type="ECO:0000256" key="15">
    <source>
        <dbReference type="ARBA" id="ARBA00024531"/>
    </source>
</evidence>
<dbReference type="Gene3D" id="3.30.40.10">
    <property type="entry name" value="Zinc/RING finger domain, C3HC4 (zinc finger)"/>
    <property type="match status" value="1"/>
</dbReference>
<dbReference type="InterPro" id="IPR011011">
    <property type="entry name" value="Znf_FYVE_PHD"/>
</dbReference>
<sequence length="429" mass="46352">MGEVGPILKLLYTKGYSVTIVGHSLGAAVASLLAVFLRSDISTIKAYCYGTPACVDWQLMGALLDCVVSVVNRDDVIPRLTMQNVQALAESALCAGQRAKTKAWMDEDWKALKDVERIAELRRRNAGLQAAAQDRPLSSEPSSAEEEKILRLCAAGVTREAALRALEKEQGDLNRALLSATEEEVWVSQEPAASAPTQPAAPAEPPPRPPQPAPGAWGFSGGSGNVMEQLHRLGDMATAAFAQPQRGGSAASSAPAAGSQAAVPPADGQRPEASLQVAVPGSKEDELPRFFIPGQVVHLYKQNGLSRAALASCTHEALTRIHPTPDMMEDHTVRAYDEALRQACIRNPMAPRWEAFEQRKVCACCGADFNWAYVLKSEPQRMLARVHCFSCGKVVCDGCSQNRRAHEQLGFIVPVRTCDSCFFSPDRDF</sequence>
<dbReference type="InterPro" id="IPR017455">
    <property type="entry name" value="Znf_FYVE-rel"/>
</dbReference>
<evidence type="ECO:0000256" key="16">
    <source>
        <dbReference type="ARBA" id="ARBA00026104"/>
    </source>
</evidence>
<dbReference type="InterPro" id="IPR015940">
    <property type="entry name" value="UBA"/>
</dbReference>
<evidence type="ECO:0000256" key="19">
    <source>
        <dbReference type="SAM" id="Phobius"/>
    </source>
</evidence>
<keyword evidence="6" id="KW-0479">Metal-binding</keyword>
<evidence type="ECO:0000256" key="3">
    <source>
        <dbReference type="ARBA" id="ARBA00022475"/>
    </source>
</evidence>
<dbReference type="InterPro" id="IPR002921">
    <property type="entry name" value="Fungal_lipase-type"/>
</dbReference>
<dbReference type="AlphaFoldDB" id="A0A7S4Q497"/>
<keyword evidence="13" id="KW-0443">Lipid metabolism</keyword>
<evidence type="ECO:0000256" key="5">
    <source>
        <dbReference type="ARBA" id="ARBA00022692"/>
    </source>
</evidence>
<comment type="catalytic activity">
    <reaction evidence="15">
        <text>a 1,2-diacyl-sn-glycerol + H2O = a 2-acylglycerol + a fatty acid + H(+)</text>
        <dbReference type="Rhea" id="RHEA:33275"/>
        <dbReference type="ChEBI" id="CHEBI:15377"/>
        <dbReference type="ChEBI" id="CHEBI:15378"/>
        <dbReference type="ChEBI" id="CHEBI:17389"/>
        <dbReference type="ChEBI" id="CHEBI:17815"/>
        <dbReference type="ChEBI" id="CHEBI:28868"/>
        <dbReference type="EC" id="3.1.1.116"/>
    </reaction>
    <physiologicalReaction direction="left-to-right" evidence="15">
        <dbReference type="Rhea" id="RHEA:33276"/>
    </physiologicalReaction>
</comment>
<keyword evidence="5 19" id="KW-0812">Transmembrane</keyword>
<dbReference type="EMBL" id="HBNR01017358">
    <property type="protein sequence ID" value="CAE4571831.1"/>
    <property type="molecule type" value="Transcribed_RNA"/>
</dbReference>
<dbReference type="GO" id="GO:0008270">
    <property type="term" value="F:zinc ion binding"/>
    <property type="evidence" value="ECO:0007669"/>
    <property type="project" value="UniProtKB-KW"/>
</dbReference>
<proteinExistence type="predicted"/>
<evidence type="ECO:0000256" key="8">
    <source>
        <dbReference type="ARBA" id="ARBA00022801"/>
    </source>
</evidence>
<feature type="compositionally biased region" description="Pro residues" evidence="18">
    <location>
        <begin position="202"/>
        <end position="213"/>
    </location>
</feature>
<dbReference type="InterPro" id="IPR013083">
    <property type="entry name" value="Znf_RING/FYVE/PHD"/>
</dbReference>
<evidence type="ECO:0000259" key="20">
    <source>
        <dbReference type="PROSITE" id="PS50030"/>
    </source>
</evidence>
<dbReference type="PROSITE" id="PS50178">
    <property type="entry name" value="ZF_FYVE"/>
    <property type="match status" value="1"/>
</dbReference>
<dbReference type="GO" id="GO:0016298">
    <property type="term" value="F:lipase activity"/>
    <property type="evidence" value="ECO:0007669"/>
    <property type="project" value="TreeGrafter"/>
</dbReference>
<evidence type="ECO:0000256" key="6">
    <source>
        <dbReference type="ARBA" id="ARBA00022723"/>
    </source>
</evidence>
<dbReference type="InterPro" id="IPR029058">
    <property type="entry name" value="AB_hydrolase_fold"/>
</dbReference>
<feature type="compositionally biased region" description="Low complexity" evidence="18">
    <location>
        <begin position="191"/>
        <end position="201"/>
    </location>
</feature>
<keyword evidence="7 17" id="KW-0863">Zinc-finger</keyword>
<feature type="compositionally biased region" description="Low complexity" evidence="18">
    <location>
        <begin position="243"/>
        <end position="266"/>
    </location>
</feature>
<dbReference type="Gene3D" id="3.40.50.1820">
    <property type="entry name" value="alpha/beta hydrolase"/>
    <property type="match status" value="1"/>
</dbReference>
<evidence type="ECO:0000256" key="10">
    <source>
        <dbReference type="ARBA" id="ARBA00022837"/>
    </source>
</evidence>
<dbReference type="Pfam" id="PF01764">
    <property type="entry name" value="Lipase_3"/>
    <property type="match status" value="1"/>
</dbReference>
<evidence type="ECO:0000256" key="7">
    <source>
        <dbReference type="ARBA" id="ARBA00022771"/>
    </source>
</evidence>
<keyword evidence="3" id="KW-1003">Cell membrane</keyword>
<evidence type="ECO:0000313" key="22">
    <source>
        <dbReference type="EMBL" id="CAE4571831.1"/>
    </source>
</evidence>
<evidence type="ECO:0000259" key="21">
    <source>
        <dbReference type="PROSITE" id="PS50178"/>
    </source>
</evidence>
<keyword evidence="9" id="KW-0862">Zinc</keyword>
<keyword evidence="12 19" id="KW-1133">Transmembrane helix</keyword>
<evidence type="ECO:0000256" key="13">
    <source>
        <dbReference type="ARBA" id="ARBA00023098"/>
    </source>
</evidence>
<keyword evidence="14 19" id="KW-0472">Membrane</keyword>
<dbReference type="Pfam" id="PF01363">
    <property type="entry name" value="FYVE"/>
    <property type="match status" value="1"/>
</dbReference>
<protein>
    <recommendedName>
        <fullName evidence="16">sn-1-specific diacylglycerol lipase</fullName>
        <ecNumber evidence="16">3.1.1.116</ecNumber>
    </recommendedName>
</protein>
<evidence type="ECO:0000256" key="17">
    <source>
        <dbReference type="PROSITE-ProRule" id="PRU00091"/>
    </source>
</evidence>
<evidence type="ECO:0000256" key="12">
    <source>
        <dbReference type="ARBA" id="ARBA00022989"/>
    </source>
</evidence>
<reference evidence="22" key="1">
    <citation type="submission" date="2021-01" db="EMBL/GenBank/DDBJ databases">
        <authorList>
            <person name="Corre E."/>
            <person name="Pelletier E."/>
            <person name="Niang G."/>
            <person name="Scheremetjew M."/>
            <person name="Finn R."/>
            <person name="Kale V."/>
            <person name="Holt S."/>
            <person name="Cochrane G."/>
            <person name="Meng A."/>
            <person name="Brown T."/>
            <person name="Cohen L."/>
        </authorList>
    </citation>
    <scope>NUCLEOTIDE SEQUENCE</scope>
    <source>
        <strain evidence="22">CCMP3105</strain>
    </source>
</reference>
<feature type="region of interest" description="Disordered" evidence="18">
    <location>
        <begin position="187"/>
        <end position="226"/>
    </location>
</feature>
<dbReference type="PANTHER" id="PTHR45792">
    <property type="entry name" value="DIACYLGLYCEROL LIPASE HOMOLOG-RELATED"/>
    <property type="match status" value="1"/>
</dbReference>